<proteinExistence type="predicted"/>
<dbReference type="InterPro" id="IPR003673">
    <property type="entry name" value="CoA-Trfase_fam_III"/>
</dbReference>
<keyword evidence="1 2" id="KW-0808">Transferase</keyword>
<dbReference type="InterPro" id="IPR044855">
    <property type="entry name" value="CoA-Trfase_III_dom3_sf"/>
</dbReference>
<dbReference type="InterPro" id="IPR023606">
    <property type="entry name" value="CoA-Trfase_III_dom_1_sf"/>
</dbReference>
<protein>
    <submittedName>
        <fullName evidence="2">CoA transferase</fullName>
    </submittedName>
</protein>
<gene>
    <name evidence="2" type="ORF">EPA93_14270</name>
</gene>
<sequence length="396" mass="42641">MGTLSGIRVADFTRVVAGPYCTMLLGDLGAEIIKVEPPQGDDTRSWGPPFVEDESTYFLSVNRNKKSVCLDLRTDEGLEIAHQLVSQSDIVIENFRSGVMERFGLGYEDWRERHPGLIYCSISGYGRSGPYKDRAGYDVIVSAMGGLMGITGTPGEPPVKTGVALTDVITGLYAFSGILAALYHREKSGQGQRIDVSLLSAELASLINAASSYLIGGEIPTPKGSAHGSIVPYQVFRASDGYLMVGAANDKLYANFCEAIGHPEWSTDPRFLTNADRVHNRESLLPLIEAVLQTETVAAWEQRLATAGVAVAPVNRMDQVFRDPQVIHSQQVVKVMHPTAGEISLVGPAANFSLTPAQVTTPPPALGQHNEEIISKLRSEGQQARGTARDQSSEGA</sequence>
<dbReference type="Proteomes" id="UP000290365">
    <property type="component" value="Chromosome"/>
</dbReference>
<dbReference type="OrthoDB" id="9780178at2"/>
<dbReference type="Gene3D" id="3.40.50.10540">
    <property type="entry name" value="Crotonobetainyl-coa:carnitine coa-transferase, domain 1"/>
    <property type="match status" value="1"/>
</dbReference>
<name>A0A4P6JPG2_KTERU</name>
<keyword evidence="3" id="KW-1185">Reference proteome</keyword>
<dbReference type="PANTHER" id="PTHR48207">
    <property type="entry name" value="SUCCINATE--HYDROXYMETHYLGLUTARATE COA-TRANSFERASE"/>
    <property type="match status" value="1"/>
</dbReference>
<dbReference type="PANTHER" id="PTHR48207:SF3">
    <property type="entry name" value="SUCCINATE--HYDROXYMETHYLGLUTARATE COA-TRANSFERASE"/>
    <property type="match status" value="1"/>
</dbReference>
<dbReference type="AlphaFoldDB" id="A0A4P6JPG2"/>
<dbReference type="EMBL" id="CP035758">
    <property type="protein sequence ID" value="QBD77103.1"/>
    <property type="molecule type" value="Genomic_DNA"/>
</dbReference>
<reference evidence="2 3" key="1">
    <citation type="submission" date="2019-01" db="EMBL/GenBank/DDBJ databases">
        <title>Ktedonosporobacter rubrisoli SCAWS-G2.</title>
        <authorList>
            <person name="Huang Y."/>
            <person name="Yan B."/>
        </authorList>
    </citation>
    <scope>NUCLEOTIDE SEQUENCE [LARGE SCALE GENOMIC DNA]</scope>
    <source>
        <strain evidence="2 3">SCAWS-G2</strain>
    </source>
</reference>
<evidence type="ECO:0000256" key="1">
    <source>
        <dbReference type="ARBA" id="ARBA00022679"/>
    </source>
</evidence>
<accession>A0A4P6JPG2</accession>
<dbReference type="SUPFAM" id="SSF89796">
    <property type="entry name" value="CoA-transferase family III (CaiB/BaiF)"/>
    <property type="match status" value="1"/>
</dbReference>
<dbReference type="RefSeq" id="WP_129888166.1">
    <property type="nucleotide sequence ID" value="NZ_CP035758.1"/>
</dbReference>
<evidence type="ECO:0000313" key="2">
    <source>
        <dbReference type="EMBL" id="QBD77103.1"/>
    </source>
</evidence>
<evidence type="ECO:0000313" key="3">
    <source>
        <dbReference type="Proteomes" id="UP000290365"/>
    </source>
</evidence>
<dbReference type="GO" id="GO:0008410">
    <property type="term" value="F:CoA-transferase activity"/>
    <property type="evidence" value="ECO:0007669"/>
    <property type="project" value="TreeGrafter"/>
</dbReference>
<organism evidence="2 3">
    <name type="scientific">Ktedonosporobacter rubrisoli</name>
    <dbReference type="NCBI Taxonomy" id="2509675"/>
    <lineage>
        <taxon>Bacteria</taxon>
        <taxon>Bacillati</taxon>
        <taxon>Chloroflexota</taxon>
        <taxon>Ktedonobacteria</taxon>
        <taxon>Ktedonobacterales</taxon>
        <taxon>Ktedonosporobacteraceae</taxon>
        <taxon>Ktedonosporobacter</taxon>
    </lineage>
</organism>
<dbReference type="Pfam" id="PF02515">
    <property type="entry name" value="CoA_transf_3"/>
    <property type="match status" value="1"/>
</dbReference>
<dbReference type="KEGG" id="kbs:EPA93_14270"/>
<dbReference type="Gene3D" id="3.30.1540.10">
    <property type="entry name" value="formyl-coa transferase, domain 3"/>
    <property type="match status" value="1"/>
</dbReference>
<dbReference type="InterPro" id="IPR050483">
    <property type="entry name" value="CoA-transferase_III_domain"/>
</dbReference>